<proteinExistence type="predicted"/>
<gene>
    <name evidence="2" type="ORF">HZF06_11880</name>
</gene>
<feature type="compositionally biased region" description="Basic and acidic residues" evidence="1">
    <location>
        <begin position="32"/>
        <end position="43"/>
    </location>
</feature>
<protein>
    <submittedName>
        <fullName evidence="2">Uncharacterized protein</fullName>
    </submittedName>
</protein>
<dbReference type="AlphaFoldDB" id="A0A7D6VS81"/>
<dbReference type="EMBL" id="CP059378">
    <property type="protein sequence ID" value="QLY77812.1"/>
    <property type="molecule type" value="Genomic_DNA"/>
</dbReference>
<sequence length="105" mass="12389">MIKPLENPCMECCIACKKYKSVKEMQQKCETRKERKRATDRQIYKARKQRKGREATQNNGGGIMVIQESEIKKAGAWEYQELKIDLEKLIHEKDKNQQCLKEISK</sequence>
<organism evidence="2 3">
    <name type="scientific">Clostridium intestinale</name>
    <dbReference type="NCBI Taxonomy" id="36845"/>
    <lineage>
        <taxon>Bacteria</taxon>
        <taxon>Bacillati</taxon>
        <taxon>Bacillota</taxon>
        <taxon>Clostridia</taxon>
        <taxon>Eubacteriales</taxon>
        <taxon>Clostridiaceae</taxon>
        <taxon>Clostridium</taxon>
    </lineage>
</organism>
<dbReference type="Proteomes" id="UP000512286">
    <property type="component" value="Chromosome"/>
</dbReference>
<dbReference type="KEGG" id="cint:HZF06_11880"/>
<evidence type="ECO:0000313" key="2">
    <source>
        <dbReference type="EMBL" id="QLY77812.1"/>
    </source>
</evidence>
<accession>A0A7D6VS81</accession>
<evidence type="ECO:0000313" key="3">
    <source>
        <dbReference type="Proteomes" id="UP000512286"/>
    </source>
</evidence>
<evidence type="ECO:0000256" key="1">
    <source>
        <dbReference type="SAM" id="MobiDB-lite"/>
    </source>
</evidence>
<reference evidence="2 3" key="1">
    <citation type="submission" date="2020-07" db="EMBL/GenBank/DDBJ databases">
        <title>Electron transfer.</title>
        <authorList>
            <person name="Huang L."/>
            <person name="Liu X."/>
            <person name="Zhou S."/>
        </authorList>
    </citation>
    <scope>NUCLEOTIDE SEQUENCE [LARGE SCALE GENOMIC DNA]</scope>
    <source>
        <strain evidence="2 3">Lx1</strain>
    </source>
</reference>
<feature type="region of interest" description="Disordered" evidence="1">
    <location>
        <begin position="32"/>
        <end position="61"/>
    </location>
</feature>
<name>A0A7D6VS81_9CLOT</name>
<dbReference type="RefSeq" id="WP_181600306.1">
    <property type="nucleotide sequence ID" value="NZ_CP059378.1"/>
</dbReference>